<dbReference type="PANTHER" id="PTHR30441">
    <property type="entry name" value="DUF748 DOMAIN-CONTAINING PROTEIN"/>
    <property type="match status" value="1"/>
</dbReference>
<dbReference type="GO" id="GO:0090313">
    <property type="term" value="P:regulation of protein targeting to membrane"/>
    <property type="evidence" value="ECO:0007669"/>
    <property type="project" value="TreeGrafter"/>
</dbReference>
<dbReference type="Pfam" id="PF05359">
    <property type="entry name" value="DUF748"/>
    <property type="match status" value="1"/>
</dbReference>
<protein>
    <recommendedName>
        <fullName evidence="5">DUF748 domain-containing protein</fullName>
    </recommendedName>
</protein>
<proteinExistence type="predicted"/>
<dbReference type="KEGG" id="aon:DEH84_02750"/>
<feature type="compositionally biased region" description="Low complexity" evidence="1">
    <location>
        <begin position="586"/>
        <end position="601"/>
    </location>
</feature>
<dbReference type="PANTHER" id="PTHR30441:SF8">
    <property type="entry name" value="DUF748 DOMAIN-CONTAINING PROTEIN"/>
    <property type="match status" value="1"/>
</dbReference>
<keyword evidence="2" id="KW-0812">Transmembrane</keyword>
<keyword evidence="4" id="KW-1185">Reference proteome</keyword>
<feature type="transmembrane region" description="Helical" evidence="2">
    <location>
        <begin position="35"/>
        <end position="54"/>
    </location>
</feature>
<dbReference type="AlphaFoldDB" id="A0A2U8FNA7"/>
<evidence type="ECO:0000256" key="2">
    <source>
        <dbReference type="SAM" id="Phobius"/>
    </source>
</evidence>
<evidence type="ECO:0000313" key="4">
    <source>
        <dbReference type="Proteomes" id="UP000244892"/>
    </source>
</evidence>
<keyword evidence="2" id="KW-1133">Transmembrane helix</keyword>
<dbReference type="Proteomes" id="UP000244892">
    <property type="component" value="Chromosome"/>
</dbReference>
<gene>
    <name evidence="3" type="ORF">DEH84_02750</name>
</gene>
<evidence type="ECO:0008006" key="5">
    <source>
        <dbReference type="Google" id="ProtNLM"/>
    </source>
</evidence>
<evidence type="ECO:0000256" key="1">
    <source>
        <dbReference type="SAM" id="MobiDB-lite"/>
    </source>
</evidence>
<accession>A0A2U8FNA7</accession>
<name>A0A2U8FNA7_9BURK</name>
<organism evidence="3 4">
    <name type="scientific">Aquabacterium olei</name>
    <dbReference type="NCBI Taxonomy" id="1296669"/>
    <lineage>
        <taxon>Bacteria</taxon>
        <taxon>Pseudomonadati</taxon>
        <taxon>Pseudomonadota</taxon>
        <taxon>Betaproteobacteria</taxon>
        <taxon>Burkholderiales</taxon>
        <taxon>Aquabacterium</taxon>
    </lineage>
</organism>
<dbReference type="InterPro" id="IPR052894">
    <property type="entry name" value="AsmA-related"/>
</dbReference>
<evidence type="ECO:0000313" key="3">
    <source>
        <dbReference type="EMBL" id="AWI52463.1"/>
    </source>
</evidence>
<keyword evidence="2" id="KW-0472">Membrane</keyword>
<dbReference type="GO" id="GO:0005886">
    <property type="term" value="C:plasma membrane"/>
    <property type="evidence" value="ECO:0007669"/>
    <property type="project" value="TreeGrafter"/>
</dbReference>
<feature type="region of interest" description="Disordered" evidence="1">
    <location>
        <begin position="582"/>
        <end position="601"/>
    </location>
</feature>
<reference evidence="3 4" key="1">
    <citation type="submission" date="2018-05" db="EMBL/GenBank/DDBJ databases">
        <title>complete genome sequence of Aquabacterium olei NBRC 110486.</title>
        <authorList>
            <person name="Tang B."/>
            <person name="Chang J."/>
            <person name="Zhang L."/>
            <person name="Yang H."/>
        </authorList>
    </citation>
    <scope>NUCLEOTIDE SEQUENCE [LARGE SCALE GENOMIC DNA]</scope>
    <source>
        <strain evidence="3 4">NBRC 110486</strain>
    </source>
</reference>
<dbReference type="EMBL" id="CP029210">
    <property type="protein sequence ID" value="AWI52463.1"/>
    <property type="molecule type" value="Genomic_DNA"/>
</dbReference>
<sequence length="1224" mass="130761">MCFLSAEVFCMDQPGNVPSPADPAARARGGRWWRWPLGLGVAAAAWTGLVGAWLPGFIKPRVEQAATEALGTPVSLDAVALQPWTLTLTVEGARVGPAHAPYLRVQQAQVQISAESLWRLAPVVRRATVRGPQLFIERQTPDRFNFSPVLDHLRAQPSEPDTGEPARFAVHNIRLEGGAVRYVDRVLNQSHQVDQITLGVPFLSNLPSFVTVDVEPVLSARVNGSPLRIEGRSQPFSATRTSTMSLAWQGVKLPQWLEAARPLLPAGWQVQMPSGELTTALTVRFEARPAPAVPSVLIEGQATVRALSVQATGLPGVGPLEAGWRELAVTGVAVRPLERQARVGQIALSGLTAAVHPQADAAPVKPVASRAQVASAPATPEAGWRWQVDALKVEAPQLAVQTQAAAAWPTLQTVKLDVRGLNAAPSSPPATWQLALNDAAGARIQAQGDLHVAAHHASARIDVAELSLPHWTAPLADVPAWRALPLQPQKGAVSLKTALKARWDGEGAVDVQADALSVADLQSRPARAARGVDDRIDWQKLALAGVVARVEGGAVQTVSIDNVALTGLDARVRRDGQGRVLGLGGPSATSKARTPPAAPAAAAPRWTVGRVQCEGCQLRFVDERVEPAARFDTSRLALTVEGLSHDLRRPLAVDLDTRAQGKGELRFKGTVRPQPLSVQAQVAVRNLEVGAVRPYLDPLLNVSLARAQAQAAGRLQLQDDPRKGLSARYQGRAGITGLRVLDRLNEADFLTWQTLALDNLDVRWAAHAPLDADLGRIRLQGFYGRVIVNPDGRLNLAHIVRQPDEEAARSLTTPAASGAASAPVPAAAASAPAAPAHRLRWQQIQLADGRVDFTDNFIQPNYSARLTQVEGTISAVSSERTEPAEVRIAGAVDDAAPLRITGKLHPLGPRLYTDIQGSAKGIELTRLTPYAARYAGYAIDKGTLSVNVHYQVDGGQLKATNQVFLDQLTFGDKVDSPDATSLPVRLAVSLLKNRQGEIDINLPISGSLDEPEFSVGGIIWRVFVNLITKAVTAPFSLLSGGGSEELGFVPFAPGSTELDATARQRLTTLAAELADRPALKLEATGQADPAADTEGLRTAHVERLMREAKARATRQPLAEVTVAESERLTWLSAAYKAADIQKPRNLVGLAKALPADEMTARLRASAPVDARALRELADRRGDAVKAFLATQLPPERVMLTASRVDGELPRGETGPATRVQFAIR</sequence>
<dbReference type="InterPro" id="IPR008023">
    <property type="entry name" value="DUF748"/>
</dbReference>